<dbReference type="EMBL" id="KZ501902">
    <property type="protein sequence ID" value="PKU86943.1"/>
    <property type="molecule type" value="Genomic_DNA"/>
</dbReference>
<gene>
    <name evidence="1" type="ORF">MA16_Dca017843</name>
</gene>
<protein>
    <submittedName>
        <fullName evidence="1">Uncharacterized protein</fullName>
    </submittedName>
</protein>
<evidence type="ECO:0000313" key="2">
    <source>
        <dbReference type="Proteomes" id="UP000233837"/>
    </source>
</evidence>
<accession>A0A2I0XGA1</accession>
<name>A0A2I0XGA1_9ASPA</name>
<keyword evidence="2" id="KW-1185">Reference proteome</keyword>
<dbReference type="Proteomes" id="UP000233837">
    <property type="component" value="Unassembled WGS sequence"/>
</dbReference>
<proteinExistence type="predicted"/>
<reference evidence="1 2" key="2">
    <citation type="journal article" date="2017" name="Nature">
        <title>The Apostasia genome and the evolution of orchids.</title>
        <authorList>
            <person name="Zhang G.Q."/>
            <person name="Liu K.W."/>
            <person name="Li Z."/>
            <person name="Lohaus R."/>
            <person name="Hsiao Y.Y."/>
            <person name="Niu S.C."/>
            <person name="Wang J.Y."/>
            <person name="Lin Y.C."/>
            <person name="Xu Q."/>
            <person name="Chen L.J."/>
            <person name="Yoshida K."/>
            <person name="Fujiwara S."/>
            <person name="Wang Z.W."/>
            <person name="Zhang Y.Q."/>
            <person name="Mitsuda N."/>
            <person name="Wang M."/>
            <person name="Liu G.H."/>
            <person name="Pecoraro L."/>
            <person name="Huang H.X."/>
            <person name="Xiao X.J."/>
            <person name="Lin M."/>
            <person name="Wu X.Y."/>
            <person name="Wu W.L."/>
            <person name="Chen Y.Y."/>
            <person name="Chang S.B."/>
            <person name="Sakamoto S."/>
            <person name="Ohme-Takagi M."/>
            <person name="Yagi M."/>
            <person name="Zeng S.J."/>
            <person name="Shen C.Y."/>
            <person name="Yeh C.M."/>
            <person name="Luo Y.B."/>
            <person name="Tsai W.C."/>
            <person name="Van de Peer Y."/>
            <person name="Liu Z.J."/>
        </authorList>
    </citation>
    <scope>NUCLEOTIDE SEQUENCE [LARGE SCALE GENOMIC DNA]</scope>
    <source>
        <tissue evidence="1">The whole plant</tissue>
    </source>
</reference>
<evidence type="ECO:0000313" key="1">
    <source>
        <dbReference type="EMBL" id="PKU86943.1"/>
    </source>
</evidence>
<dbReference type="AlphaFoldDB" id="A0A2I0XGA1"/>
<organism evidence="1 2">
    <name type="scientific">Dendrobium catenatum</name>
    <dbReference type="NCBI Taxonomy" id="906689"/>
    <lineage>
        <taxon>Eukaryota</taxon>
        <taxon>Viridiplantae</taxon>
        <taxon>Streptophyta</taxon>
        <taxon>Embryophyta</taxon>
        <taxon>Tracheophyta</taxon>
        <taxon>Spermatophyta</taxon>
        <taxon>Magnoliopsida</taxon>
        <taxon>Liliopsida</taxon>
        <taxon>Asparagales</taxon>
        <taxon>Orchidaceae</taxon>
        <taxon>Epidendroideae</taxon>
        <taxon>Malaxideae</taxon>
        <taxon>Dendrobiinae</taxon>
        <taxon>Dendrobium</taxon>
    </lineage>
</organism>
<sequence>MDNVKKGKEPRVAGGEGVVVDEVGGWGNYVADGQRRRIKGFRERKIQPRARTHPAADGYYVALHQGTSGHEPGPILRLVEAMNSSHRNLTQVLSKEHKCK</sequence>
<reference evidence="1 2" key="1">
    <citation type="journal article" date="2016" name="Sci. Rep.">
        <title>The Dendrobium catenatum Lindl. genome sequence provides insights into polysaccharide synthase, floral development and adaptive evolution.</title>
        <authorList>
            <person name="Zhang G.Q."/>
            <person name="Xu Q."/>
            <person name="Bian C."/>
            <person name="Tsai W.C."/>
            <person name="Yeh C.M."/>
            <person name="Liu K.W."/>
            <person name="Yoshida K."/>
            <person name="Zhang L.S."/>
            <person name="Chang S.B."/>
            <person name="Chen F."/>
            <person name="Shi Y."/>
            <person name="Su Y.Y."/>
            <person name="Zhang Y.Q."/>
            <person name="Chen L.J."/>
            <person name="Yin Y."/>
            <person name="Lin M."/>
            <person name="Huang H."/>
            <person name="Deng H."/>
            <person name="Wang Z.W."/>
            <person name="Zhu S.L."/>
            <person name="Zhao X."/>
            <person name="Deng C."/>
            <person name="Niu S.C."/>
            <person name="Huang J."/>
            <person name="Wang M."/>
            <person name="Liu G.H."/>
            <person name="Yang H.J."/>
            <person name="Xiao X.J."/>
            <person name="Hsiao Y.Y."/>
            <person name="Wu W.L."/>
            <person name="Chen Y.Y."/>
            <person name="Mitsuda N."/>
            <person name="Ohme-Takagi M."/>
            <person name="Luo Y.B."/>
            <person name="Van de Peer Y."/>
            <person name="Liu Z.J."/>
        </authorList>
    </citation>
    <scope>NUCLEOTIDE SEQUENCE [LARGE SCALE GENOMIC DNA]</scope>
    <source>
        <tissue evidence="1">The whole plant</tissue>
    </source>
</reference>